<dbReference type="AlphaFoldDB" id="A0A9P0FN86"/>
<dbReference type="InterPro" id="IPR031424">
    <property type="entry name" value="QVR-like"/>
</dbReference>
<keyword evidence="2" id="KW-0325">Glycoprotein</keyword>
<protein>
    <recommendedName>
        <fullName evidence="7">Transmembrane protein</fullName>
    </recommendedName>
</protein>
<keyword evidence="1 4" id="KW-0732">Signal</keyword>
<sequence>MNCSLCLFLGFLLIAGIFGLQCFDCDVKDKEKCYDPINNLASSVNCEPAVKENQTWHCFTFLLQSNDSSRDGVYRGCESFAIEIENKLEYLKEQNQLAGETLSAIEVCQGDNCNKKLISSNAQNIQLTAFTLIVTFLSFLLFNNIN</sequence>
<evidence type="ECO:0008006" key="7">
    <source>
        <dbReference type="Google" id="ProtNLM"/>
    </source>
</evidence>
<name>A0A9P0FN86_BRAAE</name>
<dbReference type="InterPro" id="IPR045860">
    <property type="entry name" value="Snake_toxin-like_sf"/>
</dbReference>
<evidence type="ECO:0000256" key="3">
    <source>
        <dbReference type="SAM" id="Phobius"/>
    </source>
</evidence>
<keyword evidence="3" id="KW-0472">Membrane</keyword>
<keyword evidence="3" id="KW-0812">Transmembrane</keyword>
<keyword evidence="6" id="KW-1185">Reference proteome</keyword>
<evidence type="ECO:0000313" key="6">
    <source>
        <dbReference type="Proteomes" id="UP001154078"/>
    </source>
</evidence>
<dbReference type="Gene3D" id="2.10.60.10">
    <property type="entry name" value="CD59"/>
    <property type="match status" value="1"/>
</dbReference>
<gene>
    <name evidence="5" type="ORF">MELIAE_LOCUS12902</name>
</gene>
<evidence type="ECO:0000256" key="4">
    <source>
        <dbReference type="SAM" id="SignalP"/>
    </source>
</evidence>
<reference evidence="5" key="1">
    <citation type="submission" date="2021-12" db="EMBL/GenBank/DDBJ databases">
        <authorList>
            <person name="King R."/>
        </authorList>
    </citation>
    <scope>NUCLEOTIDE SEQUENCE</scope>
</reference>
<accession>A0A9P0FN86</accession>
<evidence type="ECO:0000313" key="5">
    <source>
        <dbReference type="EMBL" id="CAH0564311.1"/>
    </source>
</evidence>
<keyword evidence="3" id="KW-1133">Transmembrane helix</keyword>
<feature type="signal peptide" evidence="4">
    <location>
        <begin position="1"/>
        <end position="19"/>
    </location>
</feature>
<evidence type="ECO:0000256" key="1">
    <source>
        <dbReference type="ARBA" id="ARBA00022729"/>
    </source>
</evidence>
<dbReference type="EMBL" id="OV121140">
    <property type="protein sequence ID" value="CAH0564311.1"/>
    <property type="molecule type" value="Genomic_DNA"/>
</dbReference>
<dbReference type="GO" id="GO:0032222">
    <property type="term" value="P:regulation of synaptic transmission, cholinergic"/>
    <property type="evidence" value="ECO:0007669"/>
    <property type="project" value="InterPro"/>
</dbReference>
<proteinExistence type="predicted"/>
<evidence type="ECO:0000256" key="2">
    <source>
        <dbReference type="ARBA" id="ARBA00023180"/>
    </source>
</evidence>
<feature type="chain" id="PRO_5040267567" description="Transmembrane protein" evidence="4">
    <location>
        <begin position="20"/>
        <end position="146"/>
    </location>
</feature>
<dbReference type="GO" id="GO:0030431">
    <property type="term" value="P:sleep"/>
    <property type="evidence" value="ECO:0007669"/>
    <property type="project" value="InterPro"/>
</dbReference>
<dbReference type="Proteomes" id="UP001154078">
    <property type="component" value="Chromosome 9"/>
</dbReference>
<dbReference type="Pfam" id="PF17064">
    <property type="entry name" value="QVR"/>
    <property type="match status" value="1"/>
</dbReference>
<organism evidence="5 6">
    <name type="scientific">Brassicogethes aeneus</name>
    <name type="common">Rape pollen beetle</name>
    <name type="synonym">Meligethes aeneus</name>
    <dbReference type="NCBI Taxonomy" id="1431903"/>
    <lineage>
        <taxon>Eukaryota</taxon>
        <taxon>Metazoa</taxon>
        <taxon>Ecdysozoa</taxon>
        <taxon>Arthropoda</taxon>
        <taxon>Hexapoda</taxon>
        <taxon>Insecta</taxon>
        <taxon>Pterygota</taxon>
        <taxon>Neoptera</taxon>
        <taxon>Endopterygota</taxon>
        <taxon>Coleoptera</taxon>
        <taxon>Polyphaga</taxon>
        <taxon>Cucujiformia</taxon>
        <taxon>Nitidulidae</taxon>
        <taxon>Meligethinae</taxon>
        <taxon>Brassicogethes</taxon>
    </lineage>
</organism>
<feature type="transmembrane region" description="Helical" evidence="3">
    <location>
        <begin position="125"/>
        <end position="142"/>
    </location>
</feature>